<dbReference type="KEGG" id="marq:MARGE09_P0439"/>
<dbReference type="InterPro" id="IPR045646">
    <property type="entry name" value="DUF6402"/>
</dbReference>
<reference evidence="2 3" key="1">
    <citation type="journal article" date="2022" name="IScience">
        <title>An ultrasensitive nanofiber-based assay for enzymatic hydrolysis and deep-sea microbial degradation of cellulose.</title>
        <authorList>
            <person name="Tsudome M."/>
            <person name="Tachioka M."/>
            <person name="Miyazaki M."/>
            <person name="Uchimura K."/>
            <person name="Tsuda M."/>
            <person name="Takaki Y."/>
            <person name="Deguchi S."/>
        </authorList>
    </citation>
    <scope>NUCLEOTIDE SEQUENCE [LARGE SCALE GENOMIC DNA]</scope>
    <source>
        <strain evidence="2 3">GE09</strain>
    </source>
</reference>
<evidence type="ECO:0000313" key="3">
    <source>
        <dbReference type="Proteomes" id="UP001320119"/>
    </source>
</evidence>
<proteinExistence type="predicted"/>
<name>A0AAN2BIQ6_9GAMM</name>
<dbReference type="Pfam" id="PF19940">
    <property type="entry name" value="DUF6402"/>
    <property type="match status" value="1"/>
</dbReference>
<feature type="compositionally biased region" description="Polar residues" evidence="1">
    <location>
        <begin position="1"/>
        <end position="15"/>
    </location>
</feature>
<accession>A0AAN2BIQ6</accession>
<organism evidence="2 3">
    <name type="scientific">Marinagarivorans cellulosilyticus</name>
    <dbReference type="NCBI Taxonomy" id="2721545"/>
    <lineage>
        <taxon>Bacteria</taxon>
        <taxon>Pseudomonadati</taxon>
        <taxon>Pseudomonadota</taxon>
        <taxon>Gammaproteobacteria</taxon>
        <taxon>Cellvibrionales</taxon>
        <taxon>Cellvibrionaceae</taxon>
        <taxon>Marinagarivorans</taxon>
    </lineage>
</organism>
<feature type="region of interest" description="Disordered" evidence="1">
    <location>
        <begin position="1"/>
        <end position="52"/>
    </location>
</feature>
<dbReference type="Proteomes" id="UP001320119">
    <property type="component" value="Chromosome"/>
</dbReference>
<dbReference type="AlphaFoldDB" id="A0AAN2BIQ6"/>
<dbReference type="RefSeq" id="WP_236985746.1">
    <property type="nucleotide sequence ID" value="NZ_AP023086.1"/>
</dbReference>
<feature type="compositionally biased region" description="Basic and acidic residues" evidence="1">
    <location>
        <begin position="31"/>
        <end position="52"/>
    </location>
</feature>
<gene>
    <name evidence="2" type="ORF">MARGE09_P0439</name>
</gene>
<protein>
    <submittedName>
        <fullName evidence="2">Uncharacterized protein</fullName>
    </submittedName>
</protein>
<dbReference type="EMBL" id="AP023086">
    <property type="protein sequence ID" value="BCD96240.1"/>
    <property type="molecule type" value="Genomic_DNA"/>
</dbReference>
<evidence type="ECO:0000313" key="2">
    <source>
        <dbReference type="EMBL" id="BCD96240.1"/>
    </source>
</evidence>
<evidence type="ECO:0000256" key="1">
    <source>
        <dbReference type="SAM" id="MobiDB-lite"/>
    </source>
</evidence>
<sequence>MAIQNNSWSVMTFNPESGAHSPLGQTSEKQGANEKNVEHAKAPYRDTSDPTSFLHRDESAFVTAFNANSGVHAEITEKRGLDRLPTKLVQPEDRVVFNLEQYFLAEENATRLAKLWHYWLYGKKKAGDNARLVSSSSPREYPIYIVETEEFATDEVFQTRLDEAINEAAKNTESYPNLEKKEGKEGRKLTAIEKNMMLRLREAVFHKEKKYSKQIFRTPSEKDLYDYDPRTKPKRTAPCYGLPCDVVRIASPSWGTPANILQSWGVTELVCALGGFAITIFADIHFEKDEDKNTAKLSYSNLAFAVMDRFDFEDDDKCDTQSLGYWDETGLNRMKLLDDSHPNYVTNKKVREFKGRIKDPYNNDRGSESKLECRDFNVLLPPRPIKDYIESDQLPDREFPKLSELKAWLEQHSDAT</sequence>
<keyword evidence="3" id="KW-1185">Reference proteome</keyword>